<dbReference type="RefSeq" id="WP_078751058.1">
    <property type="nucleotide sequence ID" value="NZ_FUXU01000004.1"/>
</dbReference>
<dbReference type="Pfam" id="PF06526">
    <property type="entry name" value="DUF1107"/>
    <property type="match status" value="1"/>
</dbReference>
<protein>
    <recommendedName>
        <fullName evidence="3">DUF1107 domain-containing protein</fullName>
    </recommendedName>
</protein>
<dbReference type="EMBL" id="FUXU01000004">
    <property type="protein sequence ID" value="SKA46500.1"/>
    <property type="molecule type" value="Genomic_DNA"/>
</dbReference>
<dbReference type="OrthoDB" id="5588896at2"/>
<proteinExistence type="predicted"/>
<dbReference type="Gene3D" id="3.30.1910.10">
    <property type="entry name" value="so0334 like domain"/>
    <property type="match status" value="1"/>
</dbReference>
<name>A0A1T4U1G4_9GAMM</name>
<evidence type="ECO:0000313" key="1">
    <source>
        <dbReference type="EMBL" id="SKA46500.1"/>
    </source>
</evidence>
<sequence>MLRIFHQYRPRQVARYVKGFFRGRLYIDGIGAFEFDGGKLLPPSRHNKRALAVMTEVNNEIRAMSAAAALV</sequence>
<evidence type="ECO:0008006" key="3">
    <source>
        <dbReference type="Google" id="ProtNLM"/>
    </source>
</evidence>
<evidence type="ECO:0000313" key="2">
    <source>
        <dbReference type="Proteomes" id="UP000190162"/>
    </source>
</evidence>
<dbReference type="InterPro" id="IPR009491">
    <property type="entry name" value="DUF1107"/>
</dbReference>
<reference evidence="2" key="1">
    <citation type="submission" date="2017-02" db="EMBL/GenBank/DDBJ databases">
        <authorList>
            <person name="Varghese N."/>
            <person name="Submissions S."/>
        </authorList>
    </citation>
    <scope>NUCLEOTIDE SEQUENCE [LARGE SCALE GENOMIC DNA]</scope>
    <source>
        <strain evidence="2">DSM 22720</strain>
    </source>
</reference>
<keyword evidence="2" id="KW-1185">Reference proteome</keyword>
<dbReference type="AlphaFoldDB" id="A0A1T4U1G4"/>
<organism evidence="1 2">
    <name type="scientific">Enterovibrio nigricans DSM 22720</name>
    <dbReference type="NCBI Taxonomy" id="1121868"/>
    <lineage>
        <taxon>Bacteria</taxon>
        <taxon>Pseudomonadati</taxon>
        <taxon>Pseudomonadota</taxon>
        <taxon>Gammaproteobacteria</taxon>
        <taxon>Vibrionales</taxon>
        <taxon>Vibrionaceae</taxon>
        <taxon>Enterovibrio</taxon>
    </lineage>
</organism>
<dbReference type="Proteomes" id="UP000190162">
    <property type="component" value="Unassembled WGS sequence"/>
</dbReference>
<gene>
    <name evidence="1" type="ORF">SAMN02745132_00545</name>
</gene>
<accession>A0A1T4U1G4</accession>